<proteinExistence type="predicted"/>
<dbReference type="EMBL" id="CAJHUC010000279">
    <property type="protein sequence ID" value="CAD7694872.1"/>
    <property type="molecule type" value="Genomic_DNA"/>
</dbReference>
<evidence type="ECO:0000256" key="3">
    <source>
        <dbReference type="SAM" id="MobiDB-lite"/>
    </source>
</evidence>
<protein>
    <recommendedName>
        <fullName evidence="8">ASPIC/UnbV domain-containing protein</fullName>
    </recommendedName>
</protein>
<dbReference type="InterPro" id="IPR027039">
    <property type="entry name" value="Crtac1"/>
</dbReference>
<dbReference type="Pfam" id="PF01425">
    <property type="entry name" value="Amidase"/>
    <property type="match status" value="1"/>
</dbReference>
<reference evidence="6" key="1">
    <citation type="submission" date="2020-12" db="EMBL/GenBank/DDBJ databases">
        <authorList>
            <person name="Iha C."/>
        </authorList>
    </citation>
    <scope>NUCLEOTIDE SEQUENCE</scope>
</reference>
<dbReference type="PANTHER" id="PTHR16026">
    <property type="entry name" value="CARTILAGE ACIDIC PROTEIN 1"/>
    <property type="match status" value="1"/>
</dbReference>
<evidence type="ECO:0000313" key="7">
    <source>
        <dbReference type="Proteomes" id="UP000708148"/>
    </source>
</evidence>
<dbReference type="InterPro" id="IPR011519">
    <property type="entry name" value="UnbV_ASPIC"/>
</dbReference>
<dbReference type="PROSITE" id="PS50005">
    <property type="entry name" value="TPR"/>
    <property type="match status" value="1"/>
</dbReference>
<dbReference type="InterPro" id="IPR013517">
    <property type="entry name" value="FG-GAP"/>
</dbReference>
<dbReference type="SUPFAM" id="SSF69318">
    <property type="entry name" value="Integrin alpha N-terminal domain"/>
    <property type="match status" value="2"/>
</dbReference>
<dbReference type="InterPro" id="IPR019734">
    <property type="entry name" value="TPR_rpt"/>
</dbReference>
<feature type="domain" description="Amidase" evidence="4">
    <location>
        <begin position="1"/>
        <end position="298"/>
    </location>
</feature>
<keyword evidence="1" id="KW-0732">Signal</keyword>
<dbReference type="InterPro" id="IPR036928">
    <property type="entry name" value="AS_sf"/>
</dbReference>
<evidence type="ECO:0000259" key="5">
    <source>
        <dbReference type="Pfam" id="PF07593"/>
    </source>
</evidence>
<keyword evidence="7" id="KW-1185">Reference proteome</keyword>
<dbReference type="InterPro" id="IPR028994">
    <property type="entry name" value="Integrin_alpha_N"/>
</dbReference>
<organism evidence="6 7">
    <name type="scientific">Ostreobium quekettii</name>
    <dbReference type="NCBI Taxonomy" id="121088"/>
    <lineage>
        <taxon>Eukaryota</taxon>
        <taxon>Viridiplantae</taxon>
        <taxon>Chlorophyta</taxon>
        <taxon>core chlorophytes</taxon>
        <taxon>Ulvophyceae</taxon>
        <taxon>TCBD clade</taxon>
        <taxon>Bryopsidales</taxon>
        <taxon>Ostreobineae</taxon>
        <taxon>Ostreobiaceae</taxon>
        <taxon>Ostreobium</taxon>
    </lineage>
</organism>
<dbReference type="SMART" id="SM00028">
    <property type="entry name" value="TPR"/>
    <property type="match status" value="3"/>
</dbReference>
<dbReference type="Pfam" id="PF13432">
    <property type="entry name" value="TPR_16"/>
    <property type="match status" value="1"/>
</dbReference>
<evidence type="ECO:0008006" key="8">
    <source>
        <dbReference type="Google" id="ProtNLM"/>
    </source>
</evidence>
<dbReference type="Gene3D" id="1.25.40.10">
    <property type="entry name" value="Tetratricopeptide repeat domain"/>
    <property type="match status" value="1"/>
</dbReference>
<dbReference type="PANTHER" id="PTHR16026:SF0">
    <property type="entry name" value="CARTILAGE ACIDIC PROTEIN 1"/>
    <property type="match status" value="1"/>
</dbReference>
<name>A0A8S1IMC3_9CHLO</name>
<evidence type="ECO:0000256" key="2">
    <source>
        <dbReference type="PROSITE-ProRule" id="PRU00339"/>
    </source>
</evidence>
<accession>A0A8S1IMC3</accession>
<sequence>MVPLAQGSDAGGSIRIPAAWCGVVGFKATYGRIPNSGGANAFGAAAPFVHTGALTSTVRDAALMTQVMAGPHHADPFSFPDNGMNLPAALQSDPSRLRIAFSPDMGVFAVDSEVRRSVEHCVGALADSGLRIESPEFHLPLNQDELAGLWVRQVGLVYLEMFDSMAATGPDLLKERPQDIPQQIHDMVDAARRVSALEARRDQQLRSLVWRSVQELMTDYDILLTPTLGALPVTNATDGQSLGPATVAGRPVERSIGWCLTHPFNFTGHPAASVPAGLSASGLPVGIQVVGRRFADEQERSMSEESALRPGPWRLLVVGILVFGVIAGAVLLNRPHEAGPEDPLPVADVDAASPNIATPEIAFTDVTESSGIDFIHRGGATGEKMLPESGGSGCAWIDYDNDGDPDLLLISGKPWPWEEADGEQPTASTLRLYQNNRGVFTDVTGDANLTADFYGQGVAVGDYDADGDDDLYITAVGPDHLYRNDDGSFTDVSLESGAVGQSDAWTTSAGFFDYDHDGDLDLFVCSYVNWSRERDQAAGLRVPGTGLSYAHPSNFDGVNNFLYRNDSGEFTDVSAEAGIQVTDPETGAPLGKALAVTFVDFDNDGWLDVFVANDTVRHFLFRNQEGVFTEVGQQRGFAVNAQGVTTSGMGIDAAWPYNDERLAVAVSNFAGEMTELFVTPDGGADAYFTDDTIGAGVGSPTLASLTFGLLFDDFNLDGRVDLVHANGHLEETIRAVQPDQSYQQAAQLFWNTGAEDGPILVPAPNDGIGDLAKPIVGRAVAAADVDADGDQDLILTQVEGPPLLLRNDQQHGGHWVRCKLHGPVGNPHGVGARVELVAGGVTQRRTVMPTRGYLSQSEPVALFGLGGIAAVESLTVTWPDGKQQQAKVARVDATVTVQHDDASFEMLANTAMAQLENAEFEAAIGTLERAVRLKPDSGPTLRNLARAYLLGGQPSAADSQLNTLPGSEARPPAAIAYLLGLAANRLSKPEEAISHFRDAVRHDRQEPTLHFQLALALSAVGKTDEARAELERTAELDPLHGGAQYQLAAFARKSGDRDAFRSYMRDYQRIRKVKGAADALALEVCRYTQPEVMLTDDGPANDADGAPVLFAWEEAEAVDFPPLLAAAVLSMSDNGRYQLAGLTSRSEPIVFEWGQENGYHELQRGDALFDRSLPSAVVVVGNAIVDSALRTHQAADSGDFSEIAIVTPLGARLLRYTPESGWQDLTKAAGLSGAAGNVAVWSDLDHDGDIDLCVGRADGLTAWRNNGDGTFVDATADFGLSDAGPCTALTAVDLDGVNLGVDLIQLGGERSRLYRNQFGGTFKLEPHASAHWPAADKVVANDFNNDGLPEVALLSGEAVTIADASGSVVQTLDSNLDDVQAAIAIDVDNDGRLDLAAAGSADGAPVVVAWRNRGDRFEEQGGRIPLRSACRPAGLLALDFSNDGLTDLVAIGIDDAVSIQTNSTDTENQQLKLAIRSYAGHPSSIGVRVQVRRKAFVTSRWLQQELPIELGIDSLVEADAIQTLWPNGVARNEIGRPLTGGPVRITIIEFVRTSSCPFLYAWVDGAWRFVTDLLGTAPLNVSVARGVPMPPDPDELYVLGNAEEFTDPQGSVRLRVTSELREAVYLDLAQLLAVDHPDGSEVFSYDRATPRPSSGKRFALASSLTPVRRAVDSGGQDCTDALTAIDEAYSDPGQLLPYPAVGFTEPHAIEFEFGELAADDDLLLVLTGWFRFGDSSTNIAASQRRDLSPLWPRLEVATADGEFHVIDDAIGFPAGNTKSIVCDLRGKLPPHATRFRLSTTFEVRWDQIALAHALPAHTAQVTQIDAAMADLQWHGFADLPQPTLDRPQTPDLRRVRNRPPWLTSLQGWCTRYGDMVELVAEADDRLAILNAGDGATLHFDTSHLPSPPPGMKRTLALYHRGWIKEENPNSLPDRNVAPFPGSGRASADPEEDWQVEYNTRWVPRNRFAQPLHDGRAPE</sequence>
<dbReference type="Pfam" id="PF13517">
    <property type="entry name" value="FG-GAP_3"/>
    <property type="match status" value="3"/>
</dbReference>
<evidence type="ECO:0000256" key="1">
    <source>
        <dbReference type="ARBA" id="ARBA00022729"/>
    </source>
</evidence>
<comment type="caution">
    <text evidence="6">The sequence shown here is derived from an EMBL/GenBank/DDBJ whole genome shotgun (WGS) entry which is preliminary data.</text>
</comment>
<dbReference type="Gene3D" id="2.130.10.130">
    <property type="entry name" value="Integrin alpha, N-terminal"/>
    <property type="match status" value="1"/>
</dbReference>
<keyword evidence="2" id="KW-0802">TPR repeat</keyword>
<dbReference type="Gene3D" id="3.90.1300.10">
    <property type="entry name" value="Amidase signature (AS) domain"/>
    <property type="match status" value="1"/>
</dbReference>
<dbReference type="InterPro" id="IPR011990">
    <property type="entry name" value="TPR-like_helical_dom_sf"/>
</dbReference>
<dbReference type="OrthoDB" id="421993at2759"/>
<feature type="region of interest" description="Disordered" evidence="3">
    <location>
        <begin position="1927"/>
        <end position="1951"/>
    </location>
</feature>
<dbReference type="SUPFAM" id="SSF75304">
    <property type="entry name" value="Amidase signature (AS) enzymes"/>
    <property type="match status" value="1"/>
</dbReference>
<dbReference type="InterPro" id="IPR023631">
    <property type="entry name" value="Amidase_dom"/>
</dbReference>
<dbReference type="Pfam" id="PF07593">
    <property type="entry name" value="UnbV_ASPIC"/>
    <property type="match status" value="1"/>
</dbReference>
<feature type="domain" description="ASPIC/UnbV" evidence="5">
    <location>
        <begin position="829"/>
        <end position="895"/>
    </location>
</feature>
<evidence type="ECO:0000313" key="6">
    <source>
        <dbReference type="EMBL" id="CAD7694872.1"/>
    </source>
</evidence>
<evidence type="ECO:0000259" key="4">
    <source>
        <dbReference type="Pfam" id="PF01425"/>
    </source>
</evidence>
<gene>
    <name evidence="6" type="ORF">OSTQU699_LOCUS233</name>
</gene>
<dbReference type="SUPFAM" id="SSF48452">
    <property type="entry name" value="TPR-like"/>
    <property type="match status" value="1"/>
</dbReference>
<feature type="repeat" description="TPR" evidence="2">
    <location>
        <begin position="904"/>
        <end position="937"/>
    </location>
</feature>
<dbReference type="Proteomes" id="UP000708148">
    <property type="component" value="Unassembled WGS sequence"/>
</dbReference>